<dbReference type="InterPro" id="IPR012338">
    <property type="entry name" value="Beta-lactam/transpept-like"/>
</dbReference>
<dbReference type="SUPFAM" id="SSF56601">
    <property type="entry name" value="beta-lactamase/transpeptidase-like"/>
    <property type="match status" value="1"/>
</dbReference>
<dbReference type="Gene3D" id="3.50.80.20">
    <property type="entry name" value="D-Ala-D-Ala carboxypeptidase C, peptidase S13"/>
    <property type="match status" value="1"/>
</dbReference>
<proteinExistence type="inferred from homology"/>
<dbReference type="EMBL" id="JBHTCJ010000027">
    <property type="protein sequence ID" value="MFC7345065.1"/>
    <property type="molecule type" value="Genomic_DNA"/>
</dbReference>
<name>A0ABW2LU75_9PSEU</name>
<keyword evidence="6" id="KW-1185">Reference proteome</keyword>
<evidence type="ECO:0000256" key="4">
    <source>
        <dbReference type="SAM" id="SignalP"/>
    </source>
</evidence>
<feature type="signal peptide" evidence="4">
    <location>
        <begin position="1"/>
        <end position="25"/>
    </location>
</feature>
<dbReference type="PRINTS" id="PR00922">
    <property type="entry name" value="DADACBPTASE3"/>
</dbReference>
<feature type="chain" id="PRO_5045654066" evidence="4">
    <location>
        <begin position="26"/>
        <end position="523"/>
    </location>
</feature>
<dbReference type="GO" id="GO:0009002">
    <property type="term" value="F:serine-type D-Ala-D-Ala carboxypeptidase activity"/>
    <property type="evidence" value="ECO:0007669"/>
    <property type="project" value="UniProtKB-EC"/>
</dbReference>
<comment type="caution">
    <text evidence="5">The sequence shown here is derived from an EMBL/GenBank/DDBJ whole genome shotgun (WGS) entry which is preliminary data.</text>
</comment>
<dbReference type="NCBIfam" id="TIGR00666">
    <property type="entry name" value="PBP4"/>
    <property type="match status" value="1"/>
</dbReference>
<keyword evidence="2 5" id="KW-0378">Hydrolase</keyword>
<protein>
    <submittedName>
        <fullName evidence="5">D-alanyl-D-alanine carboxypeptidase/D-alanyl-D-alanine-endopeptidase</fullName>
        <ecNumber evidence="5">3.4.16.4</ecNumber>
    </submittedName>
</protein>
<gene>
    <name evidence="5" type="primary">dacB</name>
    <name evidence="5" type="ORF">ACFQRI_26940</name>
</gene>
<keyword evidence="4" id="KW-0732">Signal</keyword>
<dbReference type="PANTHER" id="PTHR30023:SF0">
    <property type="entry name" value="PENICILLIN-SENSITIVE CARBOXYPEPTIDASE A"/>
    <property type="match status" value="1"/>
</dbReference>
<keyword evidence="5" id="KW-0645">Protease</keyword>
<evidence type="ECO:0000313" key="5">
    <source>
        <dbReference type="EMBL" id="MFC7345065.1"/>
    </source>
</evidence>
<accession>A0ABW2LU75</accession>
<dbReference type="PANTHER" id="PTHR30023">
    <property type="entry name" value="D-ALANYL-D-ALANINE CARBOXYPEPTIDASE"/>
    <property type="match status" value="1"/>
</dbReference>
<keyword evidence="5" id="KW-0121">Carboxypeptidase</keyword>
<dbReference type="Pfam" id="PF02113">
    <property type="entry name" value="Peptidase_S13"/>
    <property type="match status" value="1"/>
</dbReference>
<evidence type="ECO:0000256" key="2">
    <source>
        <dbReference type="ARBA" id="ARBA00022801"/>
    </source>
</evidence>
<dbReference type="InterPro" id="IPR000667">
    <property type="entry name" value="Peptidase_S13"/>
</dbReference>
<dbReference type="Proteomes" id="UP001596504">
    <property type="component" value="Unassembled WGS sequence"/>
</dbReference>
<comment type="similarity">
    <text evidence="1">Belongs to the peptidase S13 family.</text>
</comment>
<evidence type="ECO:0000256" key="3">
    <source>
        <dbReference type="SAM" id="MobiDB-lite"/>
    </source>
</evidence>
<evidence type="ECO:0000256" key="1">
    <source>
        <dbReference type="ARBA" id="ARBA00006096"/>
    </source>
</evidence>
<sequence length="523" mass="54929">MRRRSAFAVGLALVIPLVVVPPTGAEPTGRDALKADLDQILADPRLDGAQAGVVVRDPATDEVLYSRQPDYRAQPASNVKLFTAAAALEALGPDHRFRTEVLASGAREGATLRGDLHLRGSGDPTVLAADYDRLAARIAESGIREVTGRLLADDTAFDDVPLGTGWAWDDEPYYYSAPISALNAAPDTDYDAGSAIVRVAPGAPGQDAQVSLVPATGVLQVDNRVTTAPAGEAPDVSVRRDHRSGRVTATGSIPADAGPVREWVAVRDGTAYATDLLARALAARGVTARGTGEAATPPGAEVLASHESMPLRDLLVPFLKLSNNGHAEVLVKAMGRQRAGEGSWDAGIGVVTEELAGLGVDPRALRLVDGSGLSRMDSAMPEQLTALLDNAAGRPWFPAFREALPIAGRADRMVGGTLRNRMAGTPAEGNVRAKTGSMTGVTALSGYVTAADGRELVFSVVLNDHLSAAPRDVEDAIAVRLAEYDGADDQPGLSRVPKQRTWPDDPRTGVDERDLECSWVKAC</sequence>
<feature type="compositionally biased region" description="Basic and acidic residues" evidence="3">
    <location>
        <begin position="501"/>
        <end position="511"/>
    </location>
</feature>
<dbReference type="Gene3D" id="3.40.710.10">
    <property type="entry name" value="DD-peptidase/beta-lactamase superfamily"/>
    <property type="match status" value="2"/>
</dbReference>
<feature type="region of interest" description="Disordered" evidence="3">
    <location>
        <begin position="488"/>
        <end position="511"/>
    </location>
</feature>
<evidence type="ECO:0000313" key="6">
    <source>
        <dbReference type="Proteomes" id="UP001596504"/>
    </source>
</evidence>
<dbReference type="RefSeq" id="WP_380673451.1">
    <property type="nucleotide sequence ID" value="NZ_JBHTCJ010000027.1"/>
</dbReference>
<dbReference type="EC" id="3.4.16.4" evidence="5"/>
<organism evidence="5 6">
    <name type="scientific">Saccharopolyspora griseoalba</name>
    <dbReference type="NCBI Taxonomy" id="1431848"/>
    <lineage>
        <taxon>Bacteria</taxon>
        <taxon>Bacillati</taxon>
        <taxon>Actinomycetota</taxon>
        <taxon>Actinomycetes</taxon>
        <taxon>Pseudonocardiales</taxon>
        <taxon>Pseudonocardiaceae</taxon>
        <taxon>Saccharopolyspora</taxon>
    </lineage>
</organism>
<reference evidence="6" key="1">
    <citation type="journal article" date="2019" name="Int. J. Syst. Evol. Microbiol.">
        <title>The Global Catalogue of Microorganisms (GCM) 10K type strain sequencing project: providing services to taxonomists for standard genome sequencing and annotation.</title>
        <authorList>
            <consortium name="The Broad Institute Genomics Platform"/>
            <consortium name="The Broad Institute Genome Sequencing Center for Infectious Disease"/>
            <person name="Wu L."/>
            <person name="Ma J."/>
        </authorList>
    </citation>
    <scope>NUCLEOTIDE SEQUENCE [LARGE SCALE GENOMIC DNA]</scope>
    <source>
        <strain evidence="6">WLHS5</strain>
    </source>
</reference>